<dbReference type="KEGG" id="bcv:Bcav_0710"/>
<evidence type="ECO:0000313" key="1">
    <source>
        <dbReference type="EMBL" id="ACQ78971.1"/>
    </source>
</evidence>
<dbReference type="EMBL" id="CP001618">
    <property type="protein sequence ID" value="ACQ78971.1"/>
    <property type="molecule type" value="Genomic_DNA"/>
</dbReference>
<organism evidence="1 2">
    <name type="scientific">Beutenbergia cavernae (strain ATCC BAA-8 / DSM 12333 / CCUG 43141 / JCM 11478 / NBRC 16432 / NCIMB 13614 / HKI 0122)</name>
    <dbReference type="NCBI Taxonomy" id="471853"/>
    <lineage>
        <taxon>Bacteria</taxon>
        <taxon>Bacillati</taxon>
        <taxon>Actinomycetota</taxon>
        <taxon>Actinomycetes</taxon>
        <taxon>Micrococcales</taxon>
        <taxon>Beutenbergiaceae</taxon>
        <taxon>Beutenbergia</taxon>
    </lineage>
</organism>
<evidence type="ECO:0000313" key="2">
    <source>
        <dbReference type="Proteomes" id="UP000007962"/>
    </source>
</evidence>
<evidence type="ECO:0008006" key="3">
    <source>
        <dbReference type="Google" id="ProtNLM"/>
    </source>
</evidence>
<sequence length="103" mass="10488">MAVTTQSPSGWFTATVRPVGDLGRADAVRMHDVLAALAPSADVVVLDLEAARLRGRRAAAVVEEAASELASRGGALLCVHVSEADGLVLALCAPTAVCLGPRV</sequence>
<dbReference type="Proteomes" id="UP000007962">
    <property type="component" value="Chromosome"/>
</dbReference>
<proteinExistence type="predicted"/>
<dbReference type="AlphaFoldDB" id="C5BYL3"/>
<name>C5BYL3_BEUC1</name>
<dbReference type="eggNOG" id="ENOG502ZGRT">
    <property type="taxonomic scope" value="Bacteria"/>
</dbReference>
<keyword evidence="2" id="KW-1185">Reference proteome</keyword>
<gene>
    <name evidence="1" type="ordered locus">Bcav_0710</name>
</gene>
<dbReference type="STRING" id="471853.Bcav_0710"/>
<dbReference type="OrthoDB" id="4828387at2"/>
<dbReference type="RefSeq" id="WP_012725751.1">
    <property type="nucleotide sequence ID" value="NC_012669.1"/>
</dbReference>
<reference evidence="1 2" key="1">
    <citation type="journal article" date="2009" name="Stand. Genomic Sci.">
        <title>Complete genome sequence of Beutenbergia cavernae type strain (HKI 0122).</title>
        <authorList>
            <person name="Land M."/>
            <person name="Pukall R."/>
            <person name="Abt B."/>
            <person name="Goker M."/>
            <person name="Rohde M."/>
            <person name="Glavina Del Rio T."/>
            <person name="Tice H."/>
            <person name="Copeland A."/>
            <person name="Cheng J.F."/>
            <person name="Lucas S."/>
            <person name="Chen F."/>
            <person name="Nolan M."/>
            <person name="Bruce D."/>
            <person name="Goodwin L."/>
            <person name="Pitluck S."/>
            <person name="Ivanova N."/>
            <person name="Mavromatis K."/>
            <person name="Ovchinnikova G."/>
            <person name="Pati A."/>
            <person name="Chen A."/>
            <person name="Palaniappan K."/>
            <person name="Hauser L."/>
            <person name="Chang Y.J."/>
            <person name="Jefferies C.C."/>
            <person name="Saunders E."/>
            <person name="Brettin T."/>
            <person name="Detter J.C."/>
            <person name="Han C."/>
            <person name="Chain P."/>
            <person name="Bristow J."/>
            <person name="Eisen J.A."/>
            <person name="Markowitz V."/>
            <person name="Hugenholtz P."/>
            <person name="Kyrpides N.C."/>
            <person name="Klenk H.P."/>
            <person name="Lapidus A."/>
        </authorList>
    </citation>
    <scope>NUCLEOTIDE SEQUENCE [LARGE SCALE GENOMIC DNA]</scope>
    <source>
        <strain evidence="2">ATCC BAA-8 / DSM 12333 / NBRC 16432</strain>
    </source>
</reference>
<accession>C5BYL3</accession>
<protein>
    <recommendedName>
        <fullName evidence="3">STAS domain-containing protein</fullName>
    </recommendedName>
</protein>
<dbReference type="HOGENOM" id="CLU_2258227_0_0_11"/>